<comment type="function">
    <text evidence="9">Catalyzes the first step in the biosynthesis of NAD from nicotinic acid, the ATP-dependent synthesis of beta-nicotinate D-ribonucleotide from nicotinate and 5-phospho-D-ribose 1-phosphate.</text>
</comment>
<dbReference type="GO" id="GO:0005829">
    <property type="term" value="C:cytosol"/>
    <property type="evidence" value="ECO:0007669"/>
    <property type="project" value="TreeGrafter"/>
</dbReference>
<proteinExistence type="inferred from homology"/>
<dbReference type="Gene3D" id="3.20.20.70">
    <property type="entry name" value="Aldolase class I"/>
    <property type="match status" value="1"/>
</dbReference>
<name>A0A8J7P7V4_9BACT</name>
<evidence type="ECO:0000256" key="2">
    <source>
        <dbReference type="ARBA" id="ARBA00010897"/>
    </source>
</evidence>
<dbReference type="EMBL" id="JAFLCK010000006">
    <property type="protein sequence ID" value="MBN8659896.1"/>
    <property type="molecule type" value="Genomic_DNA"/>
</dbReference>
<sequence>MSMETGARPSDIYRPGLATLTDLYQLTMAYGYYQNAEADKQREAVFHLSFRNNPFQGGYSVACGLESLVDLVENFHFFQEDLDYLASLCGGDGKPIFSQSFLAYLKQLKLHVDIDAVPEGEIVFAHEPLVRVKGPIIECQLLETALLNFFNFQTLIATKAARVVYASRGRSVLEFGLRRAQGVDGALTASRAAYLGGCDATSNVLAGRLFGIPVKGTHAHSWVMSYDSEAQSFAAYANAMPNNCVFLVDTYDTLSGVKHAIEAGRNLRAQGHELLGIRLDSGDLAYLSSEARRMLDEAGFHDTKIIASNDLDEDVIESLIDQGAAVDIWGVGTKLITAADQPALGGVYKLACVRDVDKAGNGPWQYRIKLSEQVIKISTPGVQQVRRFYTEERGVRTYLADMVYDEESTCPPENMVVDPLDFTRRKAIAKGTKYEELLKPIFRGGQLVYKSPGLEAARKYREDRLKGFHKGILRLLNPHQYPVGIEAGLSKAKLALIMKERGFEKD</sequence>
<keyword evidence="5 9" id="KW-0436">Ligase</keyword>
<evidence type="ECO:0000313" key="14">
    <source>
        <dbReference type="Proteomes" id="UP000664277"/>
    </source>
</evidence>
<evidence type="ECO:0000256" key="4">
    <source>
        <dbReference type="ARBA" id="ARBA00022553"/>
    </source>
</evidence>
<protein>
    <recommendedName>
        <fullName evidence="3 9">Nicotinate phosphoribosyltransferase</fullName>
        <ecNumber evidence="3 9">6.3.4.21</ecNumber>
    </recommendedName>
</protein>
<dbReference type="InterPro" id="IPR036068">
    <property type="entry name" value="Nicotinate_pribotase-like_C"/>
</dbReference>
<keyword evidence="6 9" id="KW-0662">Pyridine nucleotide biosynthesis</keyword>
<feature type="domain" description="Nicotinate/nicotinamide phosphoribosyltransferase" evidence="10">
    <location>
        <begin position="173"/>
        <end position="359"/>
    </location>
</feature>
<gene>
    <name evidence="13" type="ORF">J0M35_06005</name>
</gene>
<dbReference type="SUPFAM" id="SSF51690">
    <property type="entry name" value="Nicotinate/Quinolinate PRTase C-terminal domain-like"/>
    <property type="match status" value="1"/>
</dbReference>
<evidence type="ECO:0000256" key="1">
    <source>
        <dbReference type="ARBA" id="ARBA00004952"/>
    </source>
</evidence>
<dbReference type="NCBIfam" id="NF006695">
    <property type="entry name" value="PRK09243.1-2"/>
    <property type="match status" value="1"/>
</dbReference>
<dbReference type="InterPro" id="IPR040727">
    <property type="entry name" value="NAPRTase_N"/>
</dbReference>
<feature type="domain" description="Nicotinate phosphoribosyltransferase C-terminal" evidence="12">
    <location>
        <begin position="383"/>
        <end position="491"/>
    </location>
</feature>
<dbReference type="Pfam" id="PF17767">
    <property type="entry name" value="NAPRTase_N"/>
    <property type="match status" value="1"/>
</dbReference>
<feature type="domain" description="Nicotinate phosphoribosyltransferase N-terminal" evidence="11">
    <location>
        <begin position="20"/>
        <end position="150"/>
    </location>
</feature>
<evidence type="ECO:0000256" key="7">
    <source>
        <dbReference type="ARBA" id="ARBA00022679"/>
    </source>
</evidence>
<evidence type="ECO:0000256" key="8">
    <source>
        <dbReference type="ARBA" id="ARBA00048668"/>
    </source>
</evidence>
<evidence type="ECO:0000259" key="10">
    <source>
        <dbReference type="Pfam" id="PF04095"/>
    </source>
</evidence>
<dbReference type="InterPro" id="IPR013785">
    <property type="entry name" value="Aldolase_TIM"/>
</dbReference>
<dbReference type="Pfam" id="PF04095">
    <property type="entry name" value="NAPRTase"/>
    <property type="match status" value="1"/>
</dbReference>
<dbReference type="PIRSF" id="PIRSF000484">
    <property type="entry name" value="NAPRT"/>
    <property type="match status" value="1"/>
</dbReference>
<dbReference type="CDD" id="cd01570">
    <property type="entry name" value="NAPRTase_A"/>
    <property type="match status" value="1"/>
</dbReference>
<comment type="caution">
    <text evidence="13">The sequence shown here is derived from an EMBL/GenBank/DDBJ whole genome shotgun (WGS) entry which is preliminary data.</text>
</comment>
<dbReference type="InterPro" id="IPR006405">
    <property type="entry name" value="Nic_PRibTrfase_pncB"/>
</dbReference>
<dbReference type="InterPro" id="IPR007229">
    <property type="entry name" value="Nic_PRibTrfase-Fam"/>
</dbReference>
<keyword evidence="4" id="KW-0597">Phosphoprotein</keyword>
<dbReference type="SUPFAM" id="SSF54675">
    <property type="entry name" value="Nicotinate/Quinolinate PRTase N-terminal domain-like"/>
    <property type="match status" value="1"/>
</dbReference>
<dbReference type="FunFam" id="3.20.20.70:FF:000076">
    <property type="entry name" value="Nicotinate phosphoribosyltransferase"/>
    <property type="match status" value="1"/>
</dbReference>
<dbReference type="InterPro" id="IPR041525">
    <property type="entry name" value="N/Namide_PRibTrfase"/>
</dbReference>
<dbReference type="GO" id="GO:0004516">
    <property type="term" value="F:nicotinate phosphoribosyltransferase activity"/>
    <property type="evidence" value="ECO:0007669"/>
    <property type="project" value="UniProtKB-UniRule"/>
</dbReference>
<evidence type="ECO:0000256" key="9">
    <source>
        <dbReference type="RuleBase" id="RU365100"/>
    </source>
</evidence>
<dbReference type="UniPathway" id="UPA00253">
    <property type="reaction ID" value="UER00457"/>
</dbReference>
<comment type="pathway">
    <text evidence="1 9">Cofactor biosynthesis; NAD(+) biosynthesis; nicotinate D-ribonucleotide from nicotinate: step 1/1.</text>
</comment>
<evidence type="ECO:0000256" key="3">
    <source>
        <dbReference type="ARBA" id="ARBA00013236"/>
    </source>
</evidence>
<comment type="catalytic activity">
    <reaction evidence="8 9">
        <text>5-phospho-alpha-D-ribose 1-diphosphate + nicotinate + ATP + H2O = nicotinate beta-D-ribonucleotide + ADP + phosphate + diphosphate</text>
        <dbReference type="Rhea" id="RHEA:36163"/>
        <dbReference type="ChEBI" id="CHEBI:15377"/>
        <dbReference type="ChEBI" id="CHEBI:30616"/>
        <dbReference type="ChEBI" id="CHEBI:32544"/>
        <dbReference type="ChEBI" id="CHEBI:33019"/>
        <dbReference type="ChEBI" id="CHEBI:43474"/>
        <dbReference type="ChEBI" id="CHEBI:57502"/>
        <dbReference type="ChEBI" id="CHEBI:58017"/>
        <dbReference type="ChEBI" id="CHEBI:456216"/>
        <dbReference type="EC" id="6.3.4.21"/>
    </reaction>
</comment>
<dbReference type="NCBIfam" id="TIGR01513">
    <property type="entry name" value="NAPRTase_put"/>
    <property type="match status" value="1"/>
</dbReference>
<dbReference type="EC" id="6.3.4.21" evidence="3 9"/>
<dbReference type="Pfam" id="PF17956">
    <property type="entry name" value="NAPRTase_C"/>
    <property type="match status" value="1"/>
</dbReference>
<comment type="PTM">
    <text evidence="9">Transiently phosphorylated on a His residue during the reaction cycle. Phosphorylation strongly increases the affinity for substrates and increases the rate of nicotinate D-ribonucleotide production. Dephosphorylation regenerates the low-affinity form of the enzyme, leading to product release.</text>
</comment>
<keyword evidence="7 9" id="KW-0808">Transferase</keyword>
<evidence type="ECO:0000313" key="13">
    <source>
        <dbReference type="EMBL" id="MBN8659896.1"/>
    </source>
</evidence>
<reference evidence="13" key="1">
    <citation type="submission" date="2021-02" db="EMBL/GenBank/DDBJ databases">
        <title>Genome-Resolved Metagenomics of a Microbial Community Performing Photosynthetic Biological Nutrient Removal.</title>
        <authorList>
            <person name="Mcdaniel E.A."/>
        </authorList>
    </citation>
    <scope>NUCLEOTIDE SEQUENCE</scope>
    <source>
        <strain evidence="13">UWPOB_OBS1</strain>
    </source>
</reference>
<dbReference type="Gene3D" id="3.20.140.10">
    <property type="entry name" value="nicotinate phosphoribosyltransferase"/>
    <property type="match status" value="1"/>
</dbReference>
<accession>A0A8J7P7V4</accession>
<dbReference type="NCBIfam" id="NF009131">
    <property type="entry name" value="PRK12484.1"/>
    <property type="match status" value="1"/>
</dbReference>
<dbReference type="PANTHER" id="PTHR11098">
    <property type="entry name" value="NICOTINATE PHOSPHORIBOSYLTRANSFERASE"/>
    <property type="match status" value="1"/>
</dbReference>
<evidence type="ECO:0000256" key="6">
    <source>
        <dbReference type="ARBA" id="ARBA00022642"/>
    </source>
</evidence>
<dbReference type="GO" id="GO:0047280">
    <property type="term" value="F:nicotinamide phosphoribosyltransferase activity"/>
    <property type="evidence" value="ECO:0007669"/>
    <property type="project" value="UniProtKB-ARBA"/>
</dbReference>
<dbReference type="AlphaFoldDB" id="A0A8J7P7V4"/>
<evidence type="ECO:0000259" key="11">
    <source>
        <dbReference type="Pfam" id="PF17767"/>
    </source>
</evidence>
<evidence type="ECO:0000256" key="5">
    <source>
        <dbReference type="ARBA" id="ARBA00022598"/>
    </source>
</evidence>
<dbReference type="GO" id="GO:0034355">
    <property type="term" value="P:NAD+ biosynthetic process via the salvage pathway"/>
    <property type="evidence" value="ECO:0007669"/>
    <property type="project" value="TreeGrafter"/>
</dbReference>
<comment type="similarity">
    <text evidence="2 9">Belongs to the NAPRTase family.</text>
</comment>
<organism evidence="13 14">
    <name type="scientific">Candidatus Obscuribacter phosphatis</name>
    <dbReference type="NCBI Taxonomy" id="1906157"/>
    <lineage>
        <taxon>Bacteria</taxon>
        <taxon>Bacillati</taxon>
        <taxon>Candidatus Melainabacteria</taxon>
        <taxon>Candidatus Obscuribacterales</taxon>
        <taxon>Candidatus Obscuribacteraceae</taxon>
        <taxon>Candidatus Obscuribacter</taxon>
    </lineage>
</organism>
<dbReference type="PANTHER" id="PTHR11098:SF1">
    <property type="entry name" value="NICOTINATE PHOSPHORIBOSYLTRANSFERASE"/>
    <property type="match status" value="1"/>
</dbReference>
<keyword evidence="13" id="KW-0328">Glycosyltransferase</keyword>
<dbReference type="Proteomes" id="UP000664277">
    <property type="component" value="Unassembled WGS sequence"/>
</dbReference>
<dbReference type="InterPro" id="IPR041619">
    <property type="entry name" value="NAPRTase_C"/>
</dbReference>
<evidence type="ECO:0000259" key="12">
    <source>
        <dbReference type="Pfam" id="PF17956"/>
    </source>
</evidence>